<dbReference type="InterPro" id="IPR004813">
    <property type="entry name" value="OPT"/>
</dbReference>
<dbReference type="AlphaFoldDB" id="A0A9Q3BQ18"/>
<feature type="transmembrane region" description="Helical" evidence="7">
    <location>
        <begin position="322"/>
        <end position="341"/>
    </location>
</feature>
<feature type="transmembrane region" description="Helical" evidence="7">
    <location>
        <begin position="272"/>
        <end position="291"/>
    </location>
</feature>
<evidence type="ECO:0000313" key="9">
    <source>
        <dbReference type="Proteomes" id="UP000765509"/>
    </source>
</evidence>
<keyword evidence="6 7" id="KW-0472">Membrane</keyword>
<proteinExistence type="inferred from homology"/>
<evidence type="ECO:0000256" key="3">
    <source>
        <dbReference type="ARBA" id="ARBA00022448"/>
    </source>
</evidence>
<protein>
    <recommendedName>
        <fullName evidence="10">Oligopeptide transporter</fullName>
    </recommendedName>
</protein>
<dbReference type="PANTHER" id="PTHR31645">
    <property type="entry name" value="OLIGOPEPTIDE TRANSPORTER YGL114W-RELATED"/>
    <property type="match status" value="1"/>
</dbReference>
<dbReference type="GO" id="GO:0035673">
    <property type="term" value="F:oligopeptide transmembrane transporter activity"/>
    <property type="evidence" value="ECO:0007669"/>
    <property type="project" value="InterPro"/>
</dbReference>
<feature type="transmembrane region" description="Helical" evidence="7">
    <location>
        <begin position="549"/>
        <end position="566"/>
    </location>
</feature>
<evidence type="ECO:0000256" key="1">
    <source>
        <dbReference type="ARBA" id="ARBA00004141"/>
    </source>
</evidence>
<dbReference type="Proteomes" id="UP000765509">
    <property type="component" value="Unassembled WGS sequence"/>
</dbReference>
<comment type="similarity">
    <text evidence="2">Belongs to the oligopeptide OPT transporter family.</text>
</comment>
<sequence>MSETQLSPIEPEKIQEADFSKQDYPRVVFELSPFPPYDVKCGDPMPVVPPGMPIESQQFTFRAVAVGCLLGSVVQASNMYLGLKTGFTFGASLFGALFGYAILKPLSKSSIPFLGGYFGPKENCTVQTAATASGGLGILFVSGVPALYQLKLLSPEPQQDLRKLILFTMAGAFFGMSFAIPLRKHYILRQKLLFPTASATAIAIHKLHSESNGEGSGKQQVKCLGFVFAGSVSLRVLSQYLPGVFLEITPAFAGVGILTGLNASLSFYLGSLLAWGVIGPILVATNTAFGIQTMPEKYPEIYNYQVLNPSFTTADHPSPRYWLLWPGVLLMIVSSFTELGLNGKKMLSGIFGLAQDAVRSIFKNGKNLKTEEHNSPNNSKDPSQGNLVPNVAWVSLLLSSVVLTCIVMKVESCGDTDINPISTCAKGSQLIIGSVTRSYHSLQSALTVNLLSGMIAGAAANETTDMVGDLKTGHLLGASPACQFYSQLIGSVFSIVLAPSLFVLFSKAYPCIIDLNATTCEFGAPSVGAWRAVAVSVTSRGALPIPKSSGIFAAALAAFGMVLTVVKYKVVPLNKQGFIPNMNAVGLGFIINIPGYASAMALGSIATYFWKKKSPNSYDSTLHLAFELIRPSKNKI</sequence>
<gene>
    <name evidence="8" type="ORF">O181_008587</name>
</gene>
<comment type="subcellular location">
    <subcellularLocation>
        <location evidence="1">Membrane</location>
        <topology evidence="1">Multi-pass membrane protein</topology>
    </subcellularLocation>
</comment>
<reference evidence="8" key="1">
    <citation type="submission" date="2021-03" db="EMBL/GenBank/DDBJ databases">
        <title>Draft genome sequence of rust myrtle Austropuccinia psidii MF-1, a brazilian biotype.</title>
        <authorList>
            <person name="Quecine M.C."/>
            <person name="Pachon D.M.R."/>
            <person name="Bonatelli M.L."/>
            <person name="Correr F.H."/>
            <person name="Franceschini L.M."/>
            <person name="Leite T.F."/>
            <person name="Margarido G.R.A."/>
            <person name="Almeida C.A."/>
            <person name="Ferrarezi J.A."/>
            <person name="Labate C.A."/>
        </authorList>
    </citation>
    <scope>NUCLEOTIDE SEQUENCE</scope>
    <source>
        <strain evidence="8">MF-1</strain>
    </source>
</reference>
<dbReference type="OrthoDB" id="77405at2759"/>
<keyword evidence="9" id="KW-1185">Reference proteome</keyword>
<feature type="transmembrane region" description="Helical" evidence="7">
    <location>
        <begin position="586"/>
        <end position="610"/>
    </location>
</feature>
<dbReference type="Pfam" id="PF03169">
    <property type="entry name" value="OPT"/>
    <property type="match status" value="1"/>
</dbReference>
<evidence type="ECO:0000256" key="6">
    <source>
        <dbReference type="ARBA" id="ARBA00023136"/>
    </source>
</evidence>
<dbReference type="InterPro" id="IPR045035">
    <property type="entry name" value="YSL-like"/>
</dbReference>
<dbReference type="EMBL" id="AVOT02002002">
    <property type="protein sequence ID" value="MBW0468872.1"/>
    <property type="molecule type" value="Genomic_DNA"/>
</dbReference>
<name>A0A9Q3BQ18_9BASI</name>
<keyword evidence="5 7" id="KW-1133">Transmembrane helix</keyword>
<keyword evidence="3" id="KW-0813">Transport</keyword>
<feature type="transmembrane region" description="Helical" evidence="7">
    <location>
        <begin position="124"/>
        <end position="144"/>
    </location>
</feature>
<evidence type="ECO:0000313" key="8">
    <source>
        <dbReference type="EMBL" id="MBW0468872.1"/>
    </source>
</evidence>
<comment type="caution">
    <text evidence="8">The sequence shown here is derived from an EMBL/GenBank/DDBJ whole genome shotgun (WGS) entry which is preliminary data.</text>
</comment>
<feature type="transmembrane region" description="Helical" evidence="7">
    <location>
        <begin position="484"/>
        <end position="505"/>
    </location>
</feature>
<evidence type="ECO:0000256" key="7">
    <source>
        <dbReference type="SAM" id="Phobius"/>
    </source>
</evidence>
<dbReference type="GO" id="GO:0000329">
    <property type="term" value="C:fungal-type vacuole membrane"/>
    <property type="evidence" value="ECO:0007669"/>
    <property type="project" value="TreeGrafter"/>
</dbReference>
<organism evidence="8 9">
    <name type="scientific">Austropuccinia psidii MF-1</name>
    <dbReference type="NCBI Taxonomy" id="1389203"/>
    <lineage>
        <taxon>Eukaryota</taxon>
        <taxon>Fungi</taxon>
        <taxon>Dikarya</taxon>
        <taxon>Basidiomycota</taxon>
        <taxon>Pucciniomycotina</taxon>
        <taxon>Pucciniomycetes</taxon>
        <taxon>Pucciniales</taxon>
        <taxon>Sphaerophragmiaceae</taxon>
        <taxon>Austropuccinia</taxon>
    </lineage>
</organism>
<feature type="transmembrane region" description="Helical" evidence="7">
    <location>
        <begin position="244"/>
        <end position="265"/>
    </location>
</feature>
<evidence type="ECO:0000256" key="5">
    <source>
        <dbReference type="ARBA" id="ARBA00022989"/>
    </source>
</evidence>
<keyword evidence="4 7" id="KW-0812">Transmembrane</keyword>
<evidence type="ECO:0000256" key="4">
    <source>
        <dbReference type="ARBA" id="ARBA00022692"/>
    </source>
</evidence>
<feature type="transmembrane region" description="Helical" evidence="7">
    <location>
        <begin position="164"/>
        <end position="182"/>
    </location>
</feature>
<dbReference type="PANTHER" id="PTHR31645:SF3">
    <property type="entry name" value="OLIGOPEPTIDE TRANSPORTER"/>
    <property type="match status" value="1"/>
</dbReference>
<accession>A0A9Q3BQ18</accession>
<evidence type="ECO:0000256" key="2">
    <source>
        <dbReference type="ARBA" id="ARBA00008807"/>
    </source>
</evidence>
<evidence type="ECO:0008006" key="10">
    <source>
        <dbReference type="Google" id="ProtNLM"/>
    </source>
</evidence>
<feature type="transmembrane region" description="Helical" evidence="7">
    <location>
        <begin position="86"/>
        <end position="103"/>
    </location>
</feature>